<feature type="transmembrane region" description="Helical" evidence="7">
    <location>
        <begin position="401"/>
        <end position="425"/>
    </location>
</feature>
<comment type="subcellular location">
    <subcellularLocation>
        <location evidence="1 7">Cell inner membrane</location>
        <topology evidence="1 7">Multi-pass membrane protein</topology>
    </subcellularLocation>
</comment>
<keyword evidence="10" id="KW-1185">Reference proteome</keyword>
<keyword evidence="7" id="KW-0813">Transport</keyword>
<evidence type="ECO:0000256" key="7">
    <source>
        <dbReference type="RuleBase" id="RU369079"/>
    </source>
</evidence>
<reference evidence="9" key="1">
    <citation type="journal article" date="2012" name="J. Microbiol. Biotechnol.">
        <title>Ramlibacter ginsenosidimutans sp. nov., with ginsenoside-converting activity.</title>
        <authorList>
            <person name="Wang L."/>
            <person name="An D.S."/>
            <person name="Kim S.G."/>
            <person name="Jin F.X."/>
            <person name="Kim S.C."/>
            <person name="Lee S.T."/>
            <person name="Im W.T."/>
        </authorList>
    </citation>
    <scope>NUCLEOTIDE SEQUENCE</scope>
    <source>
        <strain evidence="9">KACC 17527</strain>
    </source>
</reference>
<comment type="similarity">
    <text evidence="7">Belongs to the TRAP transporter large permease family.</text>
</comment>
<accession>A0A934TVM2</accession>
<dbReference type="RefSeq" id="WP_201175400.1">
    <property type="nucleotide sequence ID" value="NZ_JAEPWM010000009.1"/>
</dbReference>
<gene>
    <name evidence="9" type="ORF">JJB11_19620</name>
</gene>
<dbReference type="PIRSF" id="PIRSF006066">
    <property type="entry name" value="HI0050"/>
    <property type="match status" value="1"/>
</dbReference>
<keyword evidence="6 7" id="KW-0472">Membrane</keyword>
<evidence type="ECO:0000256" key="5">
    <source>
        <dbReference type="ARBA" id="ARBA00022989"/>
    </source>
</evidence>
<feature type="transmembrane region" description="Helical" evidence="7">
    <location>
        <begin position="280"/>
        <end position="301"/>
    </location>
</feature>
<comment type="caution">
    <text evidence="9">The sequence shown here is derived from an EMBL/GenBank/DDBJ whole genome shotgun (WGS) entry which is preliminary data.</text>
</comment>
<feature type="domain" description="TRAP C4-dicarboxylate transport system permease DctM subunit" evidence="8">
    <location>
        <begin position="8"/>
        <end position="420"/>
    </location>
</feature>
<evidence type="ECO:0000256" key="6">
    <source>
        <dbReference type="ARBA" id="ARBA00023136"/>
    </source>
</evidence>
<feature type="transmembrane region" description="Helical" evidence="7">
    <location>
        <begin position="177"/>
        <end position="197"/>
    </location>
</feature>
<dbReference type="NCBIfam" id="TIGR00786">
    <property type="entry name" value="dctM"/>
    <property type="match status" value="1"/>
</dbReference>
<dbReference type="AlphaFoldDB" id="A0A934TVM2"/>
<dbReference type="Pfam" id="PF06808">
    <property type="entry name" value="DctM"/>
    <property type="match status" value="1"/>
</dbReference>
<feature type="transmembrane region" description="Helical" evidence="7">
    <location>
        <begin position="217"/>
        <end position="236"/>
    </location>
</feature>
<keyword evidence="2" id="KW-1003">Cell membrane</keyword>
<dbReference type="PANTHER" id="PTHR33362:SF5">
    <property type="entry name" value="C4-DICARBOXYLATE TRAP TRANSPORTER LARGE PERMEASE PROTEIN DCTM"/>
    <property type="match status" value="1"/>
</dbReference>
<organism evidence="9 10">
    <name type="scientific">Ramlibacter ginsenosidimutans</name>
    <dbReference type="NCBI Taxonomy" id="502333"/>
    <lineage>
        <taxon>Bacteria</taxon>
        <taxon>Pseudomonadati</taxon>
        <taxon>Pseudomonadota</taxon>
        <taxon>Betaproteobacteria</taxon>
        <taxon>Burkholderiales</taxon>
        <taxon>Comamonadaceae</taxon>
        <taxon>Ramlibacter</taxon>
    </lineage>
</organism>
<dbReference type="InterPro" id="IPR010656">
    <property type="entry name" value="DctM"/>
</dbReference>
<proteinExistence type="inferred from homology"/>
<keyword evidence="3 7" id="KW-0997">Cell inner membrane</keyword>
<dbReference type="EMBL" id="JAEPWM010000009">
    <property type="protein sequence ID" value="MBK6008321.1"/>
    <property type="molecule type" value="Genomic_DNA"/>
</dbReference>
<dbReference type="Proteomes" id="UP000630528">
    <property type="component" value="Unassembled WGS sequence"/>
</dbReference>
<protein>
    <recommendedName>
        <fullName evidence="7">TRAP transporter large permease protein</fullName>
    </recommendedName>
</protein>
<keyword evidence="4 7" id="KW-0812">Transmembrane</keyword>
<dbReference type="InterPro" id="IPR004681">
    <property type="entry name" value="TRAP_DctM"/>
</dbReference>
<sequence length="430" mass="44822">MIAALAGFALVFLLAVLRVPLSFAMGGVGLVGIGLTRGWEPALASTAQVVYETGFAYTLSVIPLFILMGNFVARAGLAQELFAAAYAFIGHRRGGLAHATVAACAGFGAICGSSIATAATMGKVAYPSMKELGYSDTLSMGVIAAGGTLGIMIPPSTIMVIYGIITETNIGKLFAAGVIPGLASAALMMAGIAWITARDPAHAPAGPRSSWPERWKALRGIWGVLVLVIVVLGGIYGGIFTATEGAGIGAAGAFLFAVARRRLTLAQLAEVLVESARTTAMLFTLLIAATLFANFVNFTSMPGDLKALITTSGLSPPMIVVAMMVIYVILGTVMEELTMVLLTIPLFFPIVTALGYDPVWFGVLIVMVVQIGLISPPVGMNMFVLNALLPGVGLGAIYRGCWPFVFVLVLMLGLLIAFPSLSLWLPSLMR</sequence>
<dbReference type="GO" id="GO:0022857">
    <property type="term" value="F:transmembrane transporter activity"/>
    <property type="evidence" value="ECO:0007669"/>
    <property type="project" value="UniProtKB-UniRule"/>
</dbReference>
<name>A0A934TVM2_9BURK</name>
<evidence type="ECO:0000313" key="9">
    <source>
        <dbReference type="EMBL" id="MBK6008321.1"/>
    </source>
</evidence>
<comment type="caution">
    <text evidence="7">Lacks conserved residue(s) required for the propagation of feature annotation.</text>
</comment>
<feature type="transmembrane region" description="Helical" evidence="7">
    <location>
        <begin position="307"/>
        <end position="330"/>
    </location>
</feature>
<feature type="transmembrane region" description="Helical" evidence="7">
    <location>
        <begin position="95"/>
        <end position="119"/>
    </location>
</feature>
<dbReference type="GO" id="GO:0005886">
    <property type="term" value="C:plasma membrane"/>
    <property type="evidence" value="ECO:0007669"/>
    <property type="project" value="UniProtKB-SubCell"/>
</dbReference>
<keyword evidence="5 7" id="KW-1133">Transmembrane helix</keyword>
<evidence type="ECO:0000259" key="8">
    <source>
        <dbReference type="Pfam" id="PF06808"/>
    </source>
</evidence>
<comment type="function">
    <text evidence="7">Part of the tripartite ATP-independent periplasmic (TRAP) transport system.</text>
</comment>
<evidence type="ECO:0000256" key="4">
    <source>
        <dbReference type="ARBA" id="ARBA00022692"/>
    </source>
</evidence>
<evidence type="ECO:0000256" key="3">
    <source>
        <dbReference type="ARBA" id="ARBA00022519"/>
    </source>
</evidence>
<evidence type="ECO:0000313" key="10">
    <source>
        <dbReference type="Proteomes" id="UP000630528"/>
    </source>
</evidence>
<feature type="transmembrane region" description="Helical" evidence="7">
    <location>
        <begin position="48"/>
        <end position="66"/>
    </location>
</feature>
<feature type="transmembrane region" description="Helical" evidence="7">
    <location>
        <begin position="337"/>
        <end position="356"/>
    </location>
</feature>
<reference evidence="9" key="2">
    <citation type="submission" date="2021-01" db="EMBL/GenBank/DDBJ databases">
        <authorList>
            <person name="Kang M."/>
        </authorList>
    </citation>
    <scope>NUCLEOTIDE SEQUENCE</scope>
    <source>
        <strain evidence="9">KACC 17527</strain>
    </source>
</reference>
<feature type="transmembrane region" description="Helical" evidence="7">
    <location>
        <begin position="362"/>
        <end position="389"/>
    </location>
</feature>
<comment type="subunit">
    <text evidence="7">The complex comprises the extracytoplasmic solute receptor protein and the two transmembrane proteins.</text>
</comment>
<evidence type="ECO:0000256" key="2">
    <source>
        <dbReference type="ARBA" id="ARBA00022475"/>
    </source>
</evidence>
<evidence type="ECO:0000256" key="1">
    <source>
        <dbReference type="ARBA" id="ARBA00004429"/>
    </source>
</evidence>
<feature type="transmembrane region" description="Helical" evidence="7">
    <location>
        <begin position="140"/>
        <end position="165"/>
    </location>
</feature>
<dbReference type="PANTHER" id="PTHR33362">
    <property type="entry name" value="SIALIC ACID TRAP TRANSPORTER PERMEASE PROTEIN SIAT-RELATED"/>
    <property type="match status" value="1"/>
</dbReference>